<gene>
    <name evidence="3" type="ORF">PHACT_06065</name>
</gene>
<evidence type="ECO:0000313" key="3">
    <source>
        <dbReference type="EMBL" id="OFE12755.1"/>
    </source>
</evidence>
<sequence>MDISPDKQNIDSVFSNTVYYIDFYQRDYKWTAEPVQRLLDDIYYQFGEAYQKHLDLDPGKETVTAYYPWYYLNTYVTNVIDGRVYVVDGQQRLTTLTLILIKLHHMAKTYESKTAPWLENKVAGYSGVERNFWMNHVRFKSVLDGLFEGEDPGLIQTSGGITAVNMVSNYLTIDQWLDKCIDSQHKLETFVFYFLSRLVLINLAVEQTDVPMVFEVINDRGVRLRPYEILKGKLLGQIDKIELDKGNYNEIWERQTSKVNAYRDNEIDAFFRSWLKARFVLSRKEGQRFDGDYHREMFKSDMNQVLDLEHNSIAVKSFLAGTFRYYSNLYARVWDGAQKLNDDYPCVFYNNLNDLDTQFMLILSSCRLDDPEETQKIALVSRQLDRFFTLLQLQNSYDSNQVITELFLVARGIRDVSLEEIAPVFEKHLRHILEQRRSGAVSESFQWGYFRSASIVSLNKRFIRYYFARIDQFIANGMKVSPKHPIQDLVSRRGEKTGFHVEHILSNNQFNLDAFGGDDERFDAERNRLGGILLLKGKDNISSSNEVYVEKLKTYAGTLYWNETLRSDTYKSKLDFDAFRKRYGLDFHELSKFGPDELDYRHRLLFDLSSVIWGQD</sequence>
<feature type="domain" description="GmrSD restriction endonucleases N-terminal" evidence="1">
    <location>
        <begin position="15"/>
        <end position="234"/>
    </location>
</feature>
<name>A0A1E8CKD6_9GAMM</name>
<dbReference type="InterPro" id="IPR011089">
    <property type="entry name" value="GmrSD_C"/>
</dbReference>
<proteinExistence type="predicted"/>
<evidence type="ECO:0000259" key="1">
    <source>
        <dbReference type="Pfam" id="PF03235"/>
    </source>
</evidence>
<dbReference type="Proteomes" id="UP000175669">
    <property type="component" value="Unassembled WGS sequence"/>
</dbReference>
<dbReference type="PANTHER" id="PTHR35149:SF1">
    <property type="entry name" value="DUF5655 DOMAIN-CONTAINING PROTEIN"/>
    <property type="match status" value="1"/>
</dbReference>
<dbReference type="InterPro" id="IPR004919">
    <property type="entry name" value="GmrSD_N"/>
</dbReference>
<reference evidence="4" key="1">
    <citation type="submission" date="2016-07" db="EMBL/GenBank/DDBJ databases">
        <authorList>
            <person name="Florea S."/>
            <person name="Webb J.S."/>
            <person name="Jaromczyk J."/>
            <person name="Schardl C.L."/>
        </authorList>
    </citation>
    <scope>NUCLEOTIDE SEQUENCE [LARGE SCALE GENOMIC DNA]</scope>
    <source>
        <strain evidence="4">KCTC 42131</strain>
    </source>
</reference>
<organism evidence="3 4">
    <name type="scientific">Pseudohongiella acticola</name>
    <dbReference type="NCBI Taxonomy" id="1524254"/>
    <lineage>
        <taxon>Bacteria</taxon>
        <taxon>Pseudomonadati</taxon>
        <taxon>Pseudomonadota</taxon>
        <taxon>Gammaproteobacteria</taxon>
        <taxon>Pseudomonadales</taxon>
        <taxon>Pseudohongiellaceae</taxon>
        <taxon>Pseudohongiella</taxon>
    </lineage>
</organism>
<dbReference type="PANTHER" id="PTHR35149">
    <property type="entry name" value="SLL5132 PROTEIN"/>
    <property type="match status" value="1"/>
</dbReference>
<dbReference type="OrthoDB" id="9798761at2"/>
<dbReference type="EMBL" id="MASR01000001">
    <property type="protein sequence ID" value="OFE12755.1"/>
    <property type="molecule type" value="Genomic_DNA"/>
</dbReference>
<evidence type="ECO:0000313" key="4">
    <source>
        <dbReference type="Proteomes" id="UP000175669"/>
    </source>
</evidence>
<dbReference type="AlphaFoldDB" id="A0A1E8CKD6"/>
<dbReference type="Pfam" id="PF03235">
    <property type="entry name" value="GmrSD_N"/>
    <property type="match status" value="1"/>
</dbReference>
<keyword evidence="4" id="KW-1185">Reference proteome</keyword>
<accession>A0A1E8CKD6</accession>
<protein>
    <recommendedName>
        <fullName evidence="5">DUF262 domain-containing protein</fullName>
    </recommendedName>
</protein>
<feature type="domain" description="GmrSD restriction endonucleases C-terminal" evidence="2">
    <location>
        <begin position="460"/>
        <end position="582"/>
    </location>
</feature>
<evidence type="ECO:0000259" key="2">
    <source>
        <dbReference type="Pfam" id="PF07510"/>
    </source>
</evidence>
<dbReference type="RefSeq" id="WP_070116364.1">
    <property type="nucleotide sequence ID" value="NZ_MASR01000001.1"/>
</dbReference>
<comment type="caution">
    <text evidence="3">The sequence shown here is derived from an EMBL/GenBank/DDBJ whole genome shotgun (WGS) entry which is preliminary data.</text>
</comment>
<dbReference type="Pfam" id="PF07510">
    <property type="entry name" value="GmrSD_C"/>
    <property type="match status" value="1"/>
</dbReference>
<evidence type="ECO:0008006" key="5">
    <source>
        <dbReference type="Google" id="ProtNLM"/>
    </source>
</evidence>